<dbReference type="Proteomes" id="UP000294830">
    <property type="component" value="Unassembled WGS sequence"/>
</dbReference>
<dbReference type="Pfam" id="PF09345">
    <property type="entry name" value="SiaC"/>
    <property type="match status" value="1"/>
</dbReference>
<feature type="domain" description="SiaC family regulatory phosphoprotein" evidence="1">
    <location>
        <begin position="7"/>
        <end position="118"/>
    </location>
</feature>
<dbReference type="RefSeq" id="WP_131838406.1">
    <property type="nucleotide sequence ID" value="NZ_SLWB01000003.1"/>
</dbReference>
<protein>
    <submittedName>
        <fullName evidence="2">Uncharacterized protein DUF1987</fullName>
    </submittedName>
</protein>
<dbReference type="InterPro" id="IPR018530">
    <property type="entry name" value="SiaC"/>
</dbReference>
<evidence type="ECO:0000313" key="3">
    <source>
        <dbReference type="Proteomes" id="UP000294830"/>
    </source>
</evidence>
<comment type="caution">
    <text evidence="2">The sequence shown here is derived from an EMBL/GenBank/DDBJ whole genome shotgun (WGS) entry which is preliminary data.</text>
</comment>
<evidence type="ECO:0000313" key="2">
    <source>
        <dbReference type="EMBL" id="TCN70539.1"/>
    </source>
</evidence>
<sequence length="121" mass="14384">MEMFKLERTSRTPFVLMDPANGLIEIKGISIPNNSYEFFMPLFERIERYVQTPTSKTVVNLELEYFNTSTSKALLELFKKLSVLSNVQFNWHYDNDDEEMLEFGKNYETLLGRQFNFYQLV</sequence>
<name>A0A4R2F0N8_9BACT</name>
<dbReference type="AlphaFoldDB" id="A0A4R2F0N8"/>
<organism evidence="2 3">
    <name type="scientific">Acetobacteroides hydrogenigenes</name>
    <dbReference type="NCBI Taxonomy" id="979970"/>
    <lineage>
        <taxon>Bacteria</taxon>
        <taxon>Pseudomonadati</taxon>
        <taxon>Bacteroidota</taxon>
        <taxon>Bacteroidia</taxon>
        <taxon>Bacteroidales</taxon>
        <taxon>Rikenellaceae</taxon>
        <taxon>Acetobacteroides</taxon>
    </lineage>
</organism>
<evidence type="ECO:0000259" key="1">
    <source>
        <dbReference type="Pfam" id="PF09345"/>
    </source>
</evidence>
<accession>A0A4R2F0N8</accession>
<gene>
    <name evidence="2" type="ORF">CLV25_10354</name>
</gene>
<reference evidence="2 3" key="1">
    <citation type="submission" date="2019-03" db="EMBL/GenBank/DDBJ databases">
        <title>Genomic Encyclopedia of Archaeal and Bacterial Type Strains, Phase II (KMG-II): from individual species to whole genera.</title>
        <authorList>
            <person name="Goeker M."/>
        </authorList>
    </citation>
    <scope>NUCLEOTIDE SEQUENCE [LARGE SCALE GENOMIC DNA]</scope>
    <source>
        <strain evidence="2 3">RL-C</strain>
    </source>
</reference>
<dbReference type="OrthoDB" id="5297629at2"/>
<dbReference type="EMBL" id="SLWB01000003">
    <property type="protein sequence ID" value="TCN70539.1"/>
    <property type="molecule type" value="Genomic_DNA"/>
</dbReference>
<proteinExistence type="predicted"/>
<keyword evidence="3" id="KW-1185">Reference proteome</keyword>